<comment type="subcellular location">
    <subcellularLocation>
        <location evidence="1">Cell membrane</location>
        <topology evidence="1">Multi-pass membrane protein</topology>
    </subcellularLocation>
</comment>
<dbReference type="GO" id="GO:0005886">
    <property type="term" value="C:plasma membrane"/>
    <property type="evidence" value="ECO:0007669"/>
    <property type="project" value="UniProtKB-SubCell"/>
</dbReference>
<dbReference type="RefSeq" id="WP_030065256.1">
    <property type="nucleotide sequence ID" value="NZ_JRKI01000029.1"/>
</dbReference>
<dbReference type="Pfam" id="PF09851">
    <property type="entry name" value="SHOCT"/>
    <property type="match status" value="1"/>
</dbReference>
<dbReference type="AlphaFoldDB" id="A0A0D7CJ09"/>
<dbReference type="Proteomes" id="UP000032458">
    <property type="component" value="Unassembled WGS sequence"/>
</dbReference>
<keyword evidence="2" id="KW-1003">Cell membrane</keyword>
<comment type="caution">
    <text evidence="9">The sequence shown here is derived from an EMBL/GenBank/DDBJ whole genome shotgun (WGS) entry which is preliminary data.</text>
</comment>
<dbReference type="InterPro" id="IPR018649">
    <property type="entry name" value="SHOCT"/>
</dbReference>
<keyword evidence="4 6" id="KW-1133">Transmembrane helix</keyword>
<evidence type="ECO:0000313" key="10">
    <source>
        <dbReference type="Proteomes" id="UP000032458"/>
    </source>
</evidence>
<evidence type="ECO:0000256" key="3">
    <source>
        <dbReference type="ARBA" id="ARBA00022692"/>
    </source>
</evidence>
<evidence type="ECO:0000256" key="6">
    <source>
        <dbReference type="SAM" id="Phobius"/>
    </source>
</evidence>
<keyword evidence="10" id="KW-1185">Reference proteome</keyword>
<dbReference type="PATRIC" id="fig|1240678.4.peg.4856"/>
<dbReference type="InterPro" id="IPR027379">
    <property type="entry name" value="CLS_N"/>
</dbReference>
<keyword evidence="3 6" id="KW-0812">Transmembrane</keyword>
<keyword evidence="5 6" id="KW-0472">Membrane</keyword>
<feature type="domain" description="Cardiolipin synthase N-terminal" evidence="8">
    <location>
        <begin position="26"/>
        <end position="72"/>
    </location>
</feature>
<evidence type="ECO:0000256" key="1">
    <source>
        <dbReference type="ARBA" id="ARBA00004651"/>
    </source>
</evidence>
<accession>A0A0D7CJ09</accession>
<protein>
    <submittedName>
        <fullName evidence="9">Membrane protein</fullName>
    </submittedName>
</protein>
<gene>
    <name evidence="9" type="ORF">SNA_22795</name>
</gene>
<evidence type="ECO:0000259" key="8">
    <source>
        <dbReference type="Pfam" id="PF13396"/>
    </source>
</evidence>
<evidence type="ECO:0000259" key="7">
    <source>
        <dbReference type="Pfam" id="PF09851"/>
    </source>
</evidence>
<feature type="domain" description="SHOCT" evidence="7">
    <location>
        <begin position="109"/>
        <end position="136"/>
    </location>
</feature>
<evidence type="ECO:0000256" key="2">
    <source>
        <dbReference type="ARBA" id="ARBA00022475"/>
    </source>
</evidence>
<evidence type="ECO:0000313" key="9">
    <source>
        <dbReference type="EMBL" id="KIZ16056.1"/>
    </source>
</evidence>
<organism evidence="9 10">
    <name type="scientific">Streptomyces natalensis ATCC 27448</name>
    <dbReference type="NCBI Taxonomy" id="1240678"/>
    <lineage>
        <taxon>Bacteria</taxon>
        <taxon>Bacillati</taxon>
        <taxon>Actinomycetota</taxon>
        <taxon>Actinomycetes</taxon>
        <taxon>Kitasatosporales</taxon>
        <taxon>Streptomycetaceae</taxon>
        <taxon>Streptomyces</taxon>
    </lineage>
</organism>
<feature type="transmembrane region" description="Helical" evidence="6">
    <location>
        <begin position="53"/>
        <end position="71"/>
    </location>
</feature>
<evidence type="ECO:0000256" key="4">
    <source>
        <dbReference type="ARBA" id="ARBA00022989"/>
    </source>
</evidence>
<sequence length="137" mass="15756">MGNLYLAYDYPVLGAFWTVMWIFLWILWLMVLFRVIADIFRDHTLHGWAKAGWLLFVIILPFLGVLIYVLARGKDMGKREAQLAKQHQEEFDTYIRETAAPSGGASQADELAKLADLKAKGDISEDEFQRAKEKILH</sequence>
<name>A0A0D7CJ09_9ACTN</name>
<reference evidence="9 10" key="1">
    <citation type="submission" date="2014-09" db="EMBL/GenBank/DDBJ databases">
        <title>Draft genome sequence of Streptomyces natalensis ATCC 27448, producer of the antifungal pimaricin.</title>
        <authorList>
            <person name="Mendes M.V."/>
            <person name="Beites T."/>
            <person name="Pires S."/>
            <person name="Santos C.L."/>
            <person name="Moradas-Ferreira P."/>
        </authorList>
    </citation>
    <scope>NUCLEOTIDE SEQUENCE [LARGE SCALE GENOMIC DNA]</scope>
    <source>
        <strain evidence="9 10">ATCC 27448</strain>
    </source>
</reference>
<dbReference type="Pfam" id="PF13396">
    <property type="entry name" value="PLDc_N"/>
    <property type="match status" value="1"/>
</dbReference>
<dbReference type="EMBL" id="JRKI01000029">
    <property type="protein sequence ID" value="KIZ16056.1"/>
    <property type="molecule type" value="Genomic_DNA"/>
</dbReference>
<feature type="transmembrane region" description="Helical" evidence="6">
    <location>
        <begin position="12"/>
        <end position="33"/>
    </location>
</feature>
<proteinExistence type="predicted"/>
<evidence type="ECO:0000256" key="5">
    <source>
        <dbReference type="ARBA" id="ARBA00023136"/>
    </source>
</evidence>